<comment type="subcellular location">
    <subcellularLocation>
        <location evidence="1">Membrane</location>
        <topology evidence="1">Multi-pass membrane protein</topology>
    </subcellularLocation>
</comment>
<protein>
    <submittedName>
        <fullName evidence="7">DoxX family protein</fullName>
    </submittedName>
</protein>
<evidence type="ECO:0000256" key="1">
    <source>
        <dbReference type="ARBA" id="ARBA00004141"/>
    </source>
</evidence>
<organism evidence="7 8">
    <name type="scientific">Metallococcus carri</name>
    <dbReference type="NCBI Taxonomy" id="1656884"/>
    <lineage>
        <taxon>Bacteria</taxon>
        <taxon>Bacillati</taxon>
        <taxon>Actinomycetota</taxon>
        <taxon>Actinomycetes</taxon>
        <taxon>Micrococcales</taxon>
        <taxon>Dermacoccaceae</taxon>
        <taxon>Metallococcus</taxon>
    </lineage>
</organism>
<name>A0A967AYR9_9MICO</name>
<dbReference type="InterPro" id="IPR009908">
    <property type="entry name" value="Methylamine_util_MauE"/>
</dbReference>
<evidence type="ECO:0000313" key="8">
    <source>
        <dbReference type="Proteomes" id="UP000744769"/>
    </source>
</evidence>
<feature type="transmembrane region" description="Helical" evidence="5">
    <location>
        <begin position="20"/>
        <end position="41"/>
    </location>
</feature>
<evidence type="ECO:0000256" key="2">
    <source>
        <dbReference type="ARBA" id="ARBA00022692"/>
    </source>
</evidence>
<evidence type="ECO:0000313" key="7">
    <source>
        <dbReference type="EMBL" id="NHN54290.1"/>
    </source>
</evidence>
<feature type="domain" description="Methylamine utilisation protein MauE" evidence="6">
    <location>
        <begin position="22"/>
        <end position="152"/>
    </location>
</feature>
<evidence type="ECO:0000256" key="3">
    <source>
        <dbReference type="ARBA" id="ARBA00022989"/>
    </source>
</evidence>
<dbReference type="Pfam" id="PF07291">
    <property type="entry name" value="MauE"/>
    <property type="match status" value="1"/>
</dbReference>
<keyword evidence="4 5" id="KW-0472">Membrane</keyword>
<dbReference type="EMBL" id="JAAOIV010000001">
    <property type="protein sequence ID" value="NHN54290.1"/>
    <property type="molecule type" value="Genomic_DNA"/>
</dbReference>
<proteinExistence type="predicted"/>
<keyword evidence="3 5" id="KW-1133">Transmembrane helix</keyword>
<feature type="transmembrane region" description="Helical" evidence="5">
    <location>
        <begin position="92"/>
        <end position="112"/>
    </location>
</feature>
<accession>A0A967AYR9</accession>
<dbReference type="RefSeq" id="WP_166191717.1">
    <property type="nucleotide sequence ID" value="NZ_JAAOIV010000001.1"/>
</dbReference>
<sequence length="166" mass="17916">MTTTKDDLVTDATTAPRRDITAWIGLVLRLIVGAVMLWAGITKAMNLSETQMATRAFQILPYELAGAWGLVMPFVEILVGALLVVGLFVRPAAIVAGLLMVAFIIGIISVWVRGISIDCGCFGGGGTTKEPAYPMELARDIALFACCAWLILKPRTKFDLDSKLWG</sequence>
<gene>
    <name evidence="7" type="ORF">G9U51_00635</name>
</gene>
<reference evidence="7" key="1">
    <citation type="submission" date="2020-03" db="EMBL/GenBank/DDBJ databases">
        <title>Draft sequencing of Calidifontibacter sp. DB0510.</title>
        <authorList>
            <person name="Kim D.-U."/>
        </authorList>
    </citation>
    <scope>NUCLEOTIDE SEQUENCE</scope>
    <source>
        <strain evidence="7">DB0510</strain>
    </source>
</reference>
<keyword evidence="2 5" id="KW-0812">Transmembrane</keyword>
<dbReference type="AlphaFoldDB" id="A0A967AYR9"/>
<dbReference type="GO" id="GO:0016020">
    <property type="term" value="C:membrane"/>
    <property type="evidence" value="ECO:0007669"/>
    <property type="project" value="UniProtKB-SubCell"/>
</dbReference>
<evidence type="ECO:0000256" key="4">
    <source>
        <dbReference type="ARBA" id="ARBA00023136"/>
    </source>
</evidence>
<feature type="transmembrane region" description="Helical" evidence="5">
    <location>
        <begin position="62"/>
        <end position="86"/>
    </location>
</feature>
<evidence type="ECO:0000256" key="5">
    <source>
        <dbReference type="SAM" id="Phobius"/>
    </source>
</evidence>
<dbReference type="Proteomes" id="UP000744769">
    <property type="component" value="Unassembled WGS sequence"/>
</dbReference>
<comment type="caution">
    <text evidence="7">The sequence shown here is derived from an EMBL/GenBank/DDBJ whole genome shotgun (WGS) entry which is preliminary data.</text>
</comment>
<evidence type="ECO:0000259" key="6">
    <source>
        <dbReference type="Pfam" id="PF07291"/>
    </source>
</evidence>
<dbReference type="GO" id="GO:0030416">
    <property type="term" value="P:methylamine metabolic process"/>
    <property type="evidence" value="ECO:0007669"/>
    <property type="project" value="InterPro"/>
</dbReference>
<keyword evidence="8" id="KW-1185">Reference proteome</keyword>